<feature type="domain" description="Peptidase C14 caspase" evidence="2">
    <location>
        <begin position="20"/>
        <end position="284"/>
    </location>
</feature>
<comment type="caution">
    <text evidence="3">The sequence shown here is derived from an EMBL/GenBank/DDBJ whole genome shotgun (WGS) entry which is preliminary data.</text>
</comment>
<keyword evidence="1" id="KW-0472">Membrane</keyword>
<dbReference type="EMBL" id="JADIMZ010000100">
    <property type="protein sequence ID" value="MBO8432923.1"/>
    <property type="molecule type" value="Genomic_DNA"/>
</dbReference>
<proteinExistence type="predicted"/>
<dbReference type="SUPFAM" id="SSF52129">
    <property type="entry name" value="Caspase-like"/>
    <property type="match status" value="1"/>
</dbReference>
<dbReference type="InterPro" id="IPR050452">
    <property type="entry name" value="Metacaspase"/>
</dbReference>
<gene>
    <name evidence="3" type="ORF">IAB08_06495</name>
</gene>
<evidence type="ECO:0000259" key="2">
    <source>
        <dbReference type="Pfam" id="PF00656"/>
    </source>
</evidence>
<dbReference type="AlphaFoldDB" id="A0A9D9H326"/>
<dbReference type="PANTHER" id="PTHR48104:SF30">
    <property type="entry name" value="METACASPASE-1"/>
    <property type="match status" value="1"/>
</dbReference>
<dbReference type="GO" id="GO:0006508">
    <property type="term" value="P:proteolysis"/>
    <property type="evidence" value="ECO:0007669"/>
    <property type="project" value="InterPro"/>
</dbReference>
<dbReference type="PANTHER" id="PTHR48104">
    <property type="entry name" value="METACASPASE-4"/>
    <property type="match status" value="1"/>
</dbReference>
<dbReference type="GO" id="GO:0005737">
    <property type="term" value="C:cytoplasm"/>
    <property type="evidence" value="ECO:0007669"/>
    <property type="project" value="TreeGrafter"/>
</dbReference>
<sequence length="340" mass="38382">MRHALAILFFLTLTSQLPARNKAVLIGIANYPDTSGWQKLSSRNDIQLLKNTFPPDWEIRILEDEKATRNGIVSLLESIAEHTRPGDTVFIHFSGHGQQMIPIEDNGSEPDFLDEALVPFDALQQYTPSYHGENHLRDDEFASLVTKIRSKAGRQGFVMVSLDACHSDSMQKGEDDSAPSNEIIYRGSAEIFGKNVTEKDIKKRYTRDTSRITATDKADVVFLSACQAHSQNQEIKIDDTGYGSLSYAMARALEQHGFSNMDTLLNKVVFAMDQLVPYQYPGIRTSFNYQRPKLNKKSARPVPVQQPATARNRLWPIIATPLLFCLTLTAIALWKKKRHR</sequence>
<accession>A0A9D9H326</accession>
<reference evidence="3" key="1">
    <citation type="submission" date="2020-10" db="EMBL/GenBank/DDBJ databases">
        <authorList>
            <person name="Gilroy R."/>
        </authorList>
    </citation>
    <scope>NUCLEOTIDE SEQUENCE</scope>
    <source>
        <strain evidence="3">2889</strain>
    </source>
</reference>
<organism evidence="3 4">
    <name type="scientific">Candidatus Pullibacteroides excrementavium</name>
    <dbReference type="NCBI Taxonomy" id="2840905"/>
    <lineage>
        <taxon>Bacteria</taxon>
        <taxon>Pseudomonadati</taxon>
        <taxon>Bacteroidota</taxon>
        <taxon>Bacteroidia</taxon>
        <taxon>Bacteroidales</taxon>
        <taxon>Candidatus Pullibacteroides</taxon>
    </lineage>
</organism>
<evidence type="ECO:0000313" key="3">
    <source>
        <dbReference type="EMBL" id="MBO8432923.1"/>
    </source>
</evidence>
<keyword evidence="1" id="KW-0812">Transmembrane</keyword>
<evidence type="ECO:0000256" key="1">
    <source>
        <dbReference type="SAM" id="Phobius"/>
    </source>
</evidence>
<reference evidence="3" key="2">
    <citation type="journal article" date="2021" name="PeerJ">
        <title>Extensive microbial diversity within the chicken gut microbiome revealed by metagenomics and culture.</title>
        <authorList>
            <person name="Gilroy R."/>
            <person name="Ravi A."/>
            <person name="Getino M."/>
            <person name="Pursley I."/>
            <person name="Horton D.L."/>
            <person name="Alikhan N.F."/>
            <person name="Baker D."/>
            <person name="Gharbi K."/>
            <person name="Hall N."/>
            <person name="Watson M."/>
            <person name="Adriaenssens E.M."/>
            <person name="Foster-Nyarko E."/>
            <person name="Jarju S."/>
            <person name="Secka A."/>
            <person name="Antonio M."/>
            <person name="Oren A."/>
            <person name="Chaudhuri R.R."/>
            <person name="La Ragione R."/>
            <person name="Hildebrand F."/>
            <person name="Pallen M.J."/>
        </authorList>
    </citation>
    <scope>NUCLEOTIDE SEQUENCE</scope>
    <source>
        <strain evidence="3">2889</strain>
    </source>
</reference>
<dbReference type="GO" id="GO:0004197">
    <property type="term" value="F:cysteine-type endopeptidase activity"/>
    <property type="evidence" value="ECO:0007669"/>
    <property type="project" value="InterPro"/>
</dbReference>
<dbReference type="InterPro" id="IPR011600">
    <property type="entry name" value="Pept_C14_caspase"/>
</dbReference>
<dbReference type="InterPro" id="IPR029030">
    <property type="entry name" value="Caspase-like_dom_sf"/>
</dbReference>
<dbReference type="Gene3D" id="3.40.50.1460">
    <property type="match status" value="1"/>
</dbReference>
<evidence type="ECO:0000313" key="4">
    <source>
        <dbReference type="Proteomes" id="UP000823612"/>
    </source>
</evidence>
<feature type="transmembrane region" description="Helical" evidence="1">
    <location>
        <begin position="314"/>
        <end position="334"/>
    </location>
</feature>
<dbReference type="Proteomes" id="UP000823612">
    <property type="component" value="Unassembled WGS sequence"/>
</dbReference>
<protein>
    <submittedName>
        <fullName evidence="3">Caspase family protein</fullName>
    </submittedName>
</protein>
<keyword evidence="1" id="KW-1133">Transmembrane helix</keyword>
<name>A0A9D9H326_9BACT</name>
<dbReference type="Pfam" id="PF00656">
    <property type="entry name" value="Peptidase_C14"/>
    <property type="match status" value="1"/>
</dbReference>